<name>A0A3M6XDH3_HORWE</name>
<comment type="caution">
    <text evidence="2">The sequence shown here is derived from an EMBL/GenBank/DDBJ whole genome shotgun (WGS) entry which is preliminary data.</text>
</comment>
<dbReference type="VEuPathDB" id="FungiDB:BTJ68_03156"/>
<evidence type="ECO:0000313" key="5">
    <source>
        <dbReference type="Proteomes" id="UP000282582"/>
    </source>
</evidence>
<dbReference type="AlphaFoldDB" id="A0A3M6XDH3"/>
<accession>A0A3M6XDH3</accession>
<organism evidence="2 4">
    <name type="scientific">Hortaea werneckii</name>
    <name type="common">Black yeast</name>
    <name type="synonym">Cladosporium werneckii</name>
    <dbReference type="NCBI Taxonomy" id="91943"/>
    <lineage>
        <taxon>Eukaryota</taxon>
        <taxon>Fungi</taxon>
        <taxon>Dikarya</taxon>
        <taxon>Ascomycota</taxon>
        <taxon>Pezizomycotina</taxon>
        <taxon>Dothideomycetes</taxon>
        <taxon>Dothideomycetidae</taxon>
        <taxon>Mycosphaerellales</taxon>
        <taxon>Teratosphaeriaceae</taxon>
        <taxon>Hortaea</taxon>
    </lineage>
</organism>
<sequence>MRSQRQFRKPLLKRKAKDRRSSGHEAIVAFQHILLWTSVYVLASEIYMLASGAVTSELLASSILLLTSLCCNGLPRLPHDSLVHVSPTTDIARQRSLDYKVMAGKAQSSCGGHPLDGSVRSQYCVYDSKTTALHTREWSNTQLSHTRRKALRSPTHRRRRQSPSDASRRRPFCTFTQDLGAFSCQPIWCHGRLRRTSTLAVLRTINRQSNVFRNVIQVPVLFFSLFDRFNLDANLLDKSLAAKLSGKGCHRLGNILCQKFAPIIPYPPSVSVLHTNAHVNWIEKTLLAAFATPSLLSGCITLQGRTVRMVPPSPALLSPNPVALKRSEESLSSMYSRSVSGESRRASAMRPALLRQNGRTYSSSSTTTVVKSPLGTMRLARDYKEVVSTGQQPSTNVTSRDGKVDDGEGDSDIDDAATLQARLPPSKSHALSRQRDSYCERPRERDADGMERRLTFTPLNVKKTRDSAVMFSARHV</sequence>
<feature type="compositionally biased region" description="Polar residues" evidence="1">
    <location>
        <begin position="388"/>
        <end position="399"/>
    </location>
</feature>
<feature type="compositionally biased region" description="Basic residues" evidence="1">
    <location>
        <begin position="145"/>
        <end position="161"/>
    </location>
</feature>
<dbReference type="Proteomes" id="UP000281245">
    <property type="component" value="Unassembled WGS sequence"/>
</dbReference>
<protein>
    <submittedName>
        <fullName evidence="2">Uncharacterized protein</fullName>
    </submittedName>
</protein>
<dbReference type="Proteomes" id="UP000282582">
    <property type="component" value="Unassembled WGS sequence"/>
</dbReference>
<evidence type="ECO:0000256" key="1">
    <source>
        <dbReference type="SAM" id="MobiDB-lite"/>
    </source>
</evidence>
<feature type="compositionally biased region" description="Basic and acidic residues" evidence="1">
    <location>
        <begin position="433"/>
        <end position="446"/>
    </location>
</feature>
<feature type="region of interest" description="Disordered" evidence="1">
    <location>
        <begin position="137"/>
        <end position="169"/>
    </location>
</feature>
<evidence type="ECO:0000313" key="2">
    <source>
        <dbReference type="EMBL" id="RMX88769.1"/>
    </source>
</evidence>
<dbReference type="EMBL" id="QWIJ01000056">
    <property type="protein sequence ID" value="RMX88769.1"/>
    <property type="molecule type" value="Genomic_DNA"/>
</dbReference>
<proteinExistence type="predicted"/>
<dbReference type="OrthoDB" id="3944567at2759"/>
<evidence type="ECO:0000313" key="3">
    <source>
        <dbReference type="EMBL" id="RMY14763.1"/>
    </source>
</evidence>
<gene>
    <name evidence="3" type="ORF">D0868_01282</name>
    <name evidence="2" type="ORF">D0869_01391</name>
</gene>
<feature type="region of interest" description="Disordered" evidence="1">
    <location>
        <begin position="385"/>
        <end position="446"/>
    </location>
</feature>
<evidence type="ECO:0000313" key="4">
    <source>
        <dbReference type="Proteomes" id="UP000281245"/>
    </source>
</evidence>
<dbReference type="EMBL" id="QWIK01000056">
    <property type="protein sequence ID" value="RMY14763.1"/>
    <property type="molecule type" value="Genomic_DNA"/>
</dbReference>
<reference evidence="4 5" key="1">
    <citation type="journal article" date="2018" name="BMC Genomics">
        <title>Genomic evidence for intraspecific hybridization in a clonal and extremely halotolerant yeast.</title>
        <authorList>
            <person name="Gostincar C."/>
            <person name="Stajich J.E."/>
            <person name="Zupancic J."/>
            <person name="Zalar P."/>
            <person name="Gunde-Cimerman N."/>
        </authorList>
    </citation>
    <scope>NUCLEOTIDE SEQUENCE [LARGE SCALE GENOMIC DNA]</scope>
    <source>
        <strain evidence="3 5">EXF-6654</strain>
        <strain evidence="2 4">EXF-6656</strain>
    </source>
</reference>